<evidence type="ECO:0000313" key="1">
    <source>
        <dbReference type="EMBL" id="SNV46400.1"/>
    </source>
</evidence>
<organism evidence="1 2">
    <name type="scientific">Sphingobacterium mizutaii</name>
    <dbReference type="NCBI Taxonomy" id="1010"/>
    <lineage>
        <taxon>Bacteria</taxon>
        <taxon>Pseudomonadati</taxon>
        <taxon>Bacteroidota</taxon>
        <taxon>Sphingobacteriia</taxon>
        <taxon>Sphingobacteriales</taxon>
        <taxon>Sphingobacteriaceae</taxon>
        <taxon>Sphingobacterium</taxon>
    </lineage>
</organism>
<dbReference type="KEGG" id="smiz:4412673_01228"/>
<reference evidence="1 2" key="1">
    <citation type="submission" date="2017-06" db="EMBL/GenBank/DDBJ databases">
        <authorList>
            <consortium name="Pathogen Informatics"/>
        </authorList>
    </citation>
    <scope>NUCLEOTIDE SEQUENCE [LARGE SCALE GENOMIC DNA]</scope>
    <source>
        <strain evidence="1 2">NCTC12149</strain>
    </source>
</reference>
<protein>
    <submittedName>
        <fullName evidence="1">Uncharacterized protein</fullName>
    </submittedName>
</protein>
<dbReference type="Proteomes" id="UP000215355">
    <property type="component" value="Chromosome 1"/>
</dbReference>
<sequence length="45" mass="5208">MNKLLQLLSIITGERWNLFRLGVKMHLNVINILDMKAITSILETI</sequence>
<dbReference type="EMBL" id="LT906468">
    <property type="protein sequence ID" value="SNV46400.1"/>
    <property type="molecule type" value="Genomic_DNA"/>
</dbReference>
<gene>
    <name evidence="1" type="ORF">SAMEA4412673_01228</name>
</gene>
<accession>A0AAJ5BZJ4</accession>
<evidence type="ECO:0000313" key="2">
    <source>
        <dbReference type="Proteomes" id="UP000215355"/>
    </source>
</evidence>
<proteinExistence type="predicted"/>
<name>A0AAJ5BZJ4_9SPHI</name>
<dbReference type="AlphaFoldDB" id="A0AAJ5BZJ4"/>